<evidence type="ECO:0000259" key="1">
    <source>
        <dbReference type="Pfam" id="PF13699"/>
    </source>
</evidence>
<proteinExistence type="predicted"/>
<reference evidence="2 3" key="1">
    <citation type="submission" date="2016-10" db="EMBL/GenBank/DDBJ databases">
        <authorList>
            <person name="Varghese N."/>
            <person name="Submissions S."/>
        </authorList>
    </citation>
    <scope>NUCLEOTIDE SEQUENCE [LARGE SCALE GENOMIC DNA]</scope>
    <source>
        <strain evidence="2 3">DSM 29073</strain>
    </source>
</reference>
<feature type="domain" description="eCIS core" evidence="1">
    <location>
        <begin position="8"/>
        <end position="73"/>
    </location>
</feature>
<sequence>MAGYVKELPQDLKSAIETLSGFTLDDVRVHYDSPRPANINALAYAQGTNIYLGPGQEYLLSHEAWHVVQQMQGRVQPTTVVGGMPVNDNAELEREADLMGQRAMRVANGEEAASPVPEASRKELKDVAQLNEVTLQNGKFTSKWKSRDEQNGAEMTLKFQPNIAKDHVVGLIQMILGQDIPN</sequence>
<dbReference type="Proteomes" id="UP000236725">
    <property type="component" value="Unassembled WGS sequence"/>
</dbReference>
<name>A0A8G2BUQ2_9BACT</name>
<organism evidence="2 3">
    <name type="scientific">Parabacteroides chinchillae</name>
    <dbReference type="NCBI Taxonomy" id="871327"/>
    <lineage>
        <taxon>Bacteria</taxon>
        <taxon>Pseudomonadati</taxon>
        <taxon>Bacteroidota</taxon>
        <taxon>Bacteroidia</taxon>
        <taxon>Bacteroidales</taxon>
        <taxon>Tannerellaceae</taxon>
        <taxon>Parabacteroides</taxon>
    </lineage>
</organism>
<dbReference type="Pfam" id="PF13699">
    <property type="entry name" value="eCIS_core"/>
    <property type="match status" value="1"/>
</dbReference>
<dbReference type="EMBL" id="FNVS01000003">
    <property type="protein sequence ID" value="SEF60125.1"/>
    <property type="molecule type" value="Genomic_DNA"/>
</dbReference>
<accession>A0A8G2BUQ2</accession>
<gene>
    <name evidence="2" type="ORF">SAMN05444001_10384</name>
</gene>
<evidence type="ECO:0000313" key="3">
    <source>
        <dbReference type="Proteomes" id="UP000236725"/>
    </source>
</evidence>
<dbReference type="RefSeq" id="WP_103982584.1">
    <property type="nucleotide sequence ID" value="NZ_FNVS01000003.1"/>
</dbReference>
<evidence type="ECO:0000313" key="2">
    <source>
        <dbReference type="EMBL" id="SEF60125.1"/>
    </source>
</evidence>
<dbReference type="AlphaFoldDB" id="A0A8G2BUQ2"/>
<comment type="caution">
    <text evidence="2">The sequence shown here is derived from an EMBL/GenBank/DDBJ whole genome shotgun (WGS) entry which is preliminary data.</text>
</comment>
<protein>
    <recommendedName>
        <fullName evidence="1">eCIS core domain-containing protein</fullName>
    </recommendedName>
</protein>
<dbReference type="InterPro" id="IPR025295">
    <property type="entry name" value="eCIS_core_dom"/>
</dbReference>
<keyword evidence="3" id="KW-1185">Reference proteome</keyword>